<comment type="caution">
    <text evidence="3">The sequence shown here is derived from an EMBL/GenBank/DDBJ whole genome shotgun (WGS) entry which is preliminary data.</text>
</comment>
<keyword evidence="1" id="KW-0812">Transmembrane</keyword>
<evidence type="ECO:0000313" key="4">
    <source>
        <dbReference type="Proteomes" id="UP000256599"/>
    </source>
</evidence>
<protein>
    <submittedName>
        <fullName evidence="3">TonB-dependent receptor</fullName>
    </submittedName>
</protein>
<keyword evidence="1" id="KW-1134">Transmembrane beta strand</keyword>
<evidence type="ECO:0000313" key="3">
    <source>
        <dbReference type="EMBL" id="RDU61137.1"/>
    </source>
</evidence>
<dbReference type="InterPro" id="IPR039426">
    <property type="entry name" value="TonB-dep_rcpt-like"/>
</dbReference>
<dbReference type="PROSITE" id="PS52016">
    <property type="entry name" value="TONB_DEPENDENT_REC_3"/>
    <property type="match status" value="1"/>
</dbReference>
<evidence type="ECO:0000256" key="2">
    <source>
        <dbReference type="SAM" id="MobiDB-lite"/>
    </source>
</evidence>
<evidence type="ECO:0000256" key="1">
    <source>
        <dbReference type="PROSITE-ProRule" id="PRU01360"/>
    </source>
</evidence>
<accession>A0A3D8I7Q2</accession>
<keyword evidence="3" id="KW-0675">Receptor</keyword>
<organism evidence="3 4">
    <name type="scientific">Helicobacter marmotae</name>
    <dbReference type="NCBI Taxonomy" id="152490"/>
    <lineage>
        <taxon>Bacteria</taxon>
        <taxon>Pseudomonadati</taxon>
        <taxon>Campylobacterota</taxon>
        <taxon>Epsilonproteobacteria</taxon>
        <taxon>Campylobacterales</taxon>
        <taxon>Helicobacteraceae</taxon>
        <taxon>Helicobacter</taxon>
    </lineage>
</organism>
<reference evidence="3 4" key="1">
    <citation type="submission" date="2018-04" db="EMBL/GenBank/DDBJ databases">
        <title>Novel Campyloabacter and Helicobacter Species and Strains.</title>
        <authorList>
            <person name="Mannion A.J."/>
            <person name="Shen Z."/>
            <person name="Fox J.G."/>
        </authorList>
    </citation>
    <scope>NUCLEOTIDE SEQUENCE [LARGE SCALE GENOMIC DNA]</scope>
    <source>
        <strain evidence="3 4">MIT 98-6070</strain>
    </source>
</reference>
<feature type="compositionally biased region" description="Polar residues" evidence="2">
    <location>
        <begin position="85"/>
        <end position="97"/>
    </location>
</feature>
<dbReference type="SUPFAM" id="SSF56935">
    <property type="entry name" value="Porins"/>
    <property type="match status" value="1"/>
</dbReference>
<dbReference type="PROSITE" id="PS01156">
    <property type="entry name" value="TONB_DEPENDENT_REC_2"/>
    <property type="match status" value="1"/>
</dbReference>
<comment type="subcellular location">
    <subcellularLocation>
        <location evidence="1">Cell outer membrane</location>
        <topology evidence="1">Multi-pass membrane protein</topology>
    </subcellularLocation>
</comment>
<name>A0A3D8I7Q2_9HELI</name>
<keyword evidence="1" id="KW-0472">Membrane</keyword>
<dbReference type="EMBL" id="NXLR01000001">
    <property type="protein sequence ID" value="RDU61137.1"/>
    <property type="molecule type" value="Genomic_DNA"/>
</dbReference>
<dbReference type="Proteomes" id="UP000256599">
    <property type="component" value="Unassembled WGS sequence"/>
</dbReference>
<feature type="region of interest" description="Disordered" evidence="2">
    <location>
        <begin position="85"/>
        <end position="104"/>
    </location>
</feature>
<dbReference type="AlphaFoldDB" id="A0A3D8I7Q2"/>
<keyword evidence="4" id="KW-1185">Reference proteome</keyword>
<gene>
    <name evidence="3" type="ORF">CQA63_01130</name>
</gene>
<keyword evidence="1" id="KW-0998">Cell outer membrane</keyword>
<keyword evidence="1" id="KW-0813">Transport</keyword>
<comment type="similarity">
    <text evidence="1">Belongs to the TonB-dependent receptor family.</text>
</comment>
<dbReference type="InterPro" id="IPR010917">
    <property type="entry name" value="TonB_rcpt_CS"/>
</dbReference>
<dbReference type="GO" id="GO:0009279">
    <property type="term" value="C:cell outer membrane"/>
    <property type="evidence" value="ECO:0007669"/>
    <property type="project" value="UniProtKB-SubCell"/>
</dbReference>
<proteinExistence type="inferred from homology"/>
<sequence>MEGCMKFYSHKGQINGAKIESKQETIRENPSKKVKENTKEGINKEWRSGCYALLFISFLSPLSLTFSLRGGGVLLAQSLESQNLPTESLQESQNLQTPHKDQAQRSVKLSTSIVSATNDIETFQSGATLNAQILESNPTGNGDITSILRILPNVQYDTQQLKSATPGEIDPAKISISGGLHYQNNFQIDGFNMNNDINPAGSASVYGGSGQGRSQGLNIDTSLLESIVVQDSNISAAFGGFTGGVVEATTRRPTKTLGANISYQVTQGNADPKAFSLTKYHIYEATSQSLQNFLNSSSESNQPQFIKHLFRSSVESKPNDKSGVIASFTSTQSIIPIRQHLVTNHSRPSPLDPSNYSTANQNQKRESYNFFIKGYYDPSESVRLELSYTYAPQSDIRFIVGTQDNYYNFKSGGHNLGLKSIWENALGTLTHTLSYSFLENSTISMGWSDFKDWYISETKNWSNWVGLAREGGYAPYDSSQHTLSDKIIFDFKPLELDNIEHRFQIGLELGYQYVQNSNPRDYYLSPTSASTFMTQSQQSQCLQTDMAWCDTGKVYDVRSNNITDTTNVDSSHKTSAGYYIWNYGQYFRNTLYYKQGKVSLDNYLFSAFLEDSLNFTLGNLGGLHIRAGARLDSDTYMDKLTAAPRFALQYSAPWNGGFLGEYLASSISAGVNRYYGRNIFAYALAEGMTALRYDIRRNTPAKTWQEVLAEGKICTTTGSGTDYNNCYLPTANGTDFTQLKVPYADELMIGFAQRIFDLKLAMKYIYRKGRDEIRQACFNTATGQLTTSCPSTAQPNGTTYRTYTNEGQSTSNIITLTLDNITPLTFANTKHHILLAFDWTNVKRNYTDYSDTLTNQELANQWISWNGMLVRYADKPAENFNRPYTLRLNTTHTFNLWRTKGLFNNFFRYRSPYKAMASIPASYGGLANRAQPDKDSNGNYIDTFKPFDIRGAFTWDMRIGFEIDIFKGNTLYTNIDIYNVLDSENLAIASASYSMMAGLSATPVYEVGRQFWLQVGYKF</sequence>